<keyword evidence="10" id="KW-1185">Reference proteome</keyword>
<evidence type="ECO:0000259" key="8">
    <source>
        <dbReference type="PROSITE" id="PS50928"/>
    </source>
</evidence>
<dbReference type="PANTHER" id="PTHR30183:SF6">
    <property type="entry name" value="INNER MEMBRANE ABC TRANSPORTER PERMEASE PROTEIN YNJC"/>
    <property type="match status" value="1"/>
</dbReference>
<feature type="domain" description="ABC transmembrane type-1" evidence="8">
    <location>
        <begin position="351"/>
        <end position="538"/>
    </location>
</feature>
<dbReference type="Proteomes" id="UP001149719">
    <property type="component" value="Unassembled WGS sequence"/>
</dbReference>
<feature type="transmembrane region" description="Helical" evidence="7">
    <location>
        <begin position="55"/>
        <end position="85"/>
    </location>
</feature>
<evidence type="ECO:0000256" key="7">
    <source>
        <dbReference type="SAM" id="Phobius"/>
    </source>
</evidence>
<dbReference type="InterPro" id="IPR035906">
    <property type="entry name" value="MetI-like_sf"/>
</dbReference>
<name>A0ABT4JPW4_9GAMM</name>
<evidence type="ECO:0000256" key="2">
    <source>
        <dbReference type="ARBA" id="ARBA00022448"/>
    </source>
</evidence>
<organism evidence="9 10">
    <name type="scientific">Marinomonas phaeophyticola</name>
    <dbReference type="NCBI Taxonomy" id="3004091"/>
    <lineage>
        <taxon>Bacteria</taxon>
        <taxon>Pseudomonadati</taxon>
        <taxon>Pseudomonadota</taxon>
        <taxon>Gammaproteobacteria</taxon>
        <taxon>Oceanospirillales</taxon>
        <taxon>Oceanospirillaceae</taxon>
        <taxon>Marinomonas</taxon>
    </lineage>
</organism>
<keyword evidence="5 7" id="KW-1133">Transmembrane helix</keyword>
<feature type="transmembrane region" description="Helical" evidence="7">
    <location>
        <begin position="7"/>
        <end position="35"/>
    </location>
</feature>
<evidence type="ECO:0000256" key="6">
    <source>
        <dbReference type="ARBA" id="ARBA00023136"/>
    </source>
</evidence>
<comment type="caution">
    <text evidence="9">The sequence shown here is derived from an EMBL/GenBank/DDBJ whole genome shotgun (WGS) entry which is preliminary data.</text>
</comment>
<feature type="transmembrane region" description="Helical" evidence="7">
    <location>
        <begin position="200"/>
        <end position="222"/>
    </location>
</feature>
<dbReference type="EMBL" id="JAPUBN010000006">
    <property type="protein sequence ID" value="MCZ2720331.1"/>
    <property type="molecule type" value="Genomic_DNA"/>
</dbReference>
<keyword evidence="2" id="KW-0813">Transport</keyword>
<evidence type="ECO:0000256" key="1">
    <source>
        <dbReference type="ARBA" id="ARBA00004651"/>
    </source>
</evidence>
<sequence>MSLKLVNFIIVLSISVFMLIGILGIIAPAFHYLPAIGANEISLDPWKELFLAPEFISSIILTLISGVTATFLSLMIAFSVVAAFYDSKILSIFRKSLAPILAIPHAAIAIGLLFLLSPSGWLIRLFTTFERPPNWITIQDPYTLSLIFALVVKETPYLIFVILACLPQLKTDETLKVGRSMGYNVATIWQKILLPMIYPLIRLPVFIVLAFSLTVVDLALIIGPNTPSTFAVTIFRWFKDADLNERFSASAGAVFLMLFIFVIFIIWELAYRLLYFCSKKKLTTGNRSNLSQSFFQLLGSLYFFILISVILSSIILLLWSFAKRWRFPDILPSTWSFRNIERNITLLNDLSFNTLTIAISSNIIALIISLALLEAKRQQSCKKTLFDRLIYLPILLPQVGFLFGIQILFIKSGISGHFLSVIILHVFYTLPYVYLTLHSPYLAFNQNYLVQACALTHKPYKSFLQIKLAMLKAPIFSAFAIGFSVSIAQYLPTLIAGNGLINTLTTEAVTLASSGERKLVSLLALIQAFFPLIVFMLAIWLPKVWTPARLALKHYLYMRFSDSHSYTIKN</sequence>
<feature type="transmembrane region" description="Helical" evidence="7">
    <location>
        <begin position="253"/>
        <end position="274"/>
    </location>
</feature>
<accession>A0ABT4JPW4</accession>
<gene>
    <name evidence="9" type="ORF">O1D97_01400</name>
</gene>
<evidence type="ECO:0000313" key="9">
    <source>
        <dbReference type="EMBL" id="MCZ2720331.1"/>
    </source>
</evidence>
<dbReference type="Gene3D" id="1.10.3720.10">
    <property type="entry name" value="MetI-like"/>
    <property type="match status" value="2"/>
</dbReference>
<evidence type="ECO:0000313" key="10">
    <source>
        <dbReference type="Proteomes" id="UP001149719"/>
    </source>
</evidence>
<dbReference type="RefSeq" id="WP_269122134.1">
    <property type="nucleotide sequence ID" value="NZ_JAPUBN010000006.1"/>
</dbReference>
<evidence type="ECO:0000256" key="4">
    <source>
        <dbReference type="ARBA" id="ARBA00022692"/>
    </source>
</evidence>
<feature type="transmembrane region" description="Helical" evidence="7">
    <location>
        <begin position="294"/>
        <end position="322"/>
    </location>
</feature>
<proteinExistence type="predicted"/>
<feature type="transmembrane region" description="Helical" evidence="7">
    <location>
        <begin position="143"/>
        <end position="166"/>
    </location>
</feature>
<keyword evidence="6 7" id="KW-0472">Membrane</keyword>
<evidence type="ECO:0000256" key="3">
    <source>
        <dbReference type="ARBA" id="ARBA00022475"/>
    </source>
</evidence>
<comment type="subcellular location">
    <subcellularLocation>
        <location evidence="1">Cell membrane</location>
        <topology evidence="1">Multi-pass membrane protein</topology>
    </subcellularLocation>
</comment>
<feature type="transmembrane region" description="Helical" evidence="7">
    <location>
        <begin position="352"/>
        <end position="373"/>
    </location>
</feature>
<feature type="transmembrane region" description="Helical" evidence="7">
    <location>
        <begin position="416"/>
        <end position="435"/>
    </location>
</feature>
<evidence type="ECO:0000256" key="5">
    <source>
        <dbReference type="ARBA" id="ARBA00022989"/>
    </source>
</evidence>
<dbReference type="PANTHER" id="PTHR30183">
    <property type="entry name" value="MOLYBDENUM TRANSPORT SYSTEM PERMEASE PROTEIN MODB"/>
    <property type="match status" value="1"/>
</dbReference>
<reference evidence="9" key="1">
    <citation type="submission" date="2022-12" db="EMBL/GenBank/DDBJ databases">
        <title>Marinomonas 15G1-11 sp. nov, isolated from marine algae.</title>
        <authorList>
            <person name="Butt M."/>
            <person name="Choi D.G."/>
            <person name="Kim J.M."/>
            <person name="Lee J.K."/>
            <person name="Baek J.H."/>
            <person name="Jeon C.O."/>
        </authorList>
    </citation>
    <scope>NUCLEOTIDE SEQUENCE</scope>
    <source>
        <strain evidence="9">15G1-11</strain>
    </source>
</reference>
<dbReference type="SUPFAM" id="SSF161098">
    <property type="entry name" value="MetI-like"/>
    <property type="match status" value="2"/>
</dbReference>
<feature type="transmembrane region" description="Helical" evidence="7">
    <location>
        <begin position="97"/>
        <end position="123"/>
    </location>
</feature>
<feature type="transmembrane region" description="Helical" evidence="7">
    <location>
        <begin position="385"/>
        <end position="410"/>
    </location>
</feature>
<feature type="domain" description="ABC transmembrane type-1" evidence="8">
    <location>
        <begin position="55"/>
        <end position="267"/>
    </location>
</feature>
<dbReference type="InterPro" id="IPR000515">
    <property type="entry name" value="MetI-like"/>
</dbReference>
<keyword evidence="3" id="KW-1003">Cell membrane</keyword>
<feature type="transmembrane region" description="Helical" evidence="7">
    <location>
        <begin position="519"/>
        <end position="541"/>
    </location>
</feature>
<protein>
    <submittedName>
        <fullName evidence="9">ABC transporter permease</fullName>
    </submittedName>
</protein>
<feature type="transmembrane region" description="Helical" evidence="7">
    <location>
        <begin position="468"/>
        <end position="491"/>
    </location>
</feature>
<keyword evidence="4 7" id="KW-0812">Transmembrane</keyword>
<dbReference type="PROSITE" id="PS50928">
    <property type="entry name" value="ABC_TM1"/>
    <property type="match status" value="2"/>
</dbReference>